<comment type="caution">
    <text evidence="1">The sequence shown here is derived from an EMBL/GenBank/DDBJ whole genome shotgun (WGS) entry which is preliminary data.</text>
</comment>
<protein>
    <submittedName>
        <fullName evidence="1">Uncharacterized protein</fullName>
    </submittedName>
</protein>
<proteinExistence type="predicted"/>
<evidence type="ECO:0000313" key="1">
    <source>
        <dbReference type="EMBL" id="MFC6054775.1"/>
    </source>
</evidence>
<dbReference type="RefSeq" id="WP_386393613.1">
    <property type="nucleotide sequence ID" value="NZ_JBHSPT010000009.1"/>
</dbReference>
<name>A0ABW1LT43_9ACTN</name>
<reference evidence="2" key="1">
    <citation type="journal article" date="2019" name="Int. J. Syst. Evol. Microbiol.">
        <title>The Global Catalogue of Microorganisms (GCM) 10K type strain sequencing project: providing services to taxonomists for standard genome sequencing and annotation.</title>
        <authorList>
            <consortium name="The Broad Institute Genomics Platform"/>
            <consortium name="The Broad Institute Genome Sequencing Center for Infectious Disease"/>
            <person name="Wu L."/>
            <person name="Ma J."/>
        </authorList>
    </citation>
    <scope>NUCLEOTIDE SEQUENCE [LARGE SCALE GENOMIC DNA]</scope>
    <source>
        <strain evidence="2">JCM 12763</strain>
    </source>
</reference>
<dbReference type="EMBL" id="JBHSPT010000009">
    <property type="protein sequence ID" value="MFC6054775.1"/>
    <property type="molecule type" value="Genomic_DNA"/>
</dbReference>
<sequence length="214" mass="23824">MDLADRYQALARGALLVAESAEDAYRLGALDRFLKPWIRDRLHSLGGLLDSCDTRRQLAEDTRAFAQTAAKYSELRDQLFSDVHHTHPEPPWRIVGQKTMAIRAQSGVLLRQPTFVLRRLDAGSDVPGAATWDFTVIANPSDPADEGTSFVVMVSTGDHTGGVPVQVSKELESERAWYQQLEYGFYALGITPFLTAIYDPDRHRKRATDDGYGG</sequence>
<dbReference type="Proteomes" id="UP001596242">
    <property type="component" value="Unassembled WGS sequence"/>
</dbReference>
<accession>A0ABW1LT43</accession>
<evidence type="ECO:0000313" key="2">
    <source>
        <dbReference type="Proteomes" id="UP001596242"/>
    </source>
</evidence>
<gene>
    <name evidence="1" type="ORF">ACFP50_04625</name>
</gene>
<organism evidence="1 2">
    <name type="scientific">Streptomyces pratens</name>
    <dbReference type="NCBI Taxonomy" id="887456"/>
    <lineage>
        <taxon>Bacteria</taxon>
        <taxon>Bacillati</taxon>
        <taxon>Actinomycetota</taxon>
        <taxon>Actinomycetes</taxon>
        <taxon>Kitasatosporales</taxon>
        <taxon>Streptomycetaceae</taxon>
        <taxon>Streptomyces</taxon>
    </lineage>
</organism>
<keyword evidence="2" id="KW-1185">Reference proteome</keyword>